<proteinExistence type="predicted"/>
<organism evidence="1">
    <name type="scientific">marine sediment metagenome</name>
    <dbReference type="NCBI Taxonomy" id="412755"/>
    <lineage>
        <taxon>unclassified sequences</taxon>
        <taxon>metagenomes</taxon>
        <taxon>ecological metagenomes</taxon>
    </lineage>
</organism>
<sequence>TTIDKIASYAESWTNTADEITSLVVFADNTDGIGIGSRIILLKKVDVSSDMKTGAIEVQGEIENAWQKIYTNDLTSAAASVTISGLTGNTDVVYK</sequence>
<dbReference type="AlphaFoldDB" id="A0A0F9HSV7"/>
<dbReference type="EMBL" id="LAZR01014273">
    <property type="protein sequence ID" value="KKM18202.1"/>
    <property type="molecule type" value="Genomic_DNA"/>
</dbReference>
<comment type="caution">
    <text evidence="1">The sequence shown here is derived from an EMBL/GenBank/DDBJ whole genome shotgun (WGS) entry which is preliminary data.</text>
</comment>
<evidence type="ECO:0000313" key="1">
    <source>
        <dbReference type="EMBL" id="KKM18202.1"/>
    </source>
</evidence>
<reference evidence="1" key="1">
    <citation type="journal article" date="2015" name="Nature">
        <title>Complex archaea that bridge the gap between prokaryotes and eukaryotes.</title>
        <authorList>
            <person name="Spang A."/>
            <person name="Saw J.H."/>
            <person name="Jorgensen S.L."/>
            <person name="Zaremba-Niedzwiedzka K."/>
            <person name="Martijn J."/>
            <person name="Lind A.E."/>
            <person name="van Eijk R."/>
            <person name="Schleper C."/>
            <person name="Guy L."/>
            <person name="Ettema T.J."/>
        </authorList>
    </citation>
    <scope>NUCLEOTIDE SEQUENCE</scope>
</reference>
<protein>
    <submittedName>
        <fullName evidence="1">Uncharacterized protein</fullName>
    </submittedName>
</protein>
<name>A0A0F9HSV7_9ZZZZ</name>
<accession>A0A0F9HSV7</accession>
<gene>
    <name evidence="1" type="ORF">LCGC14_1668080</name>
</gene>
<feature type="non-terminal residue" evidence="1">
    <location>
        <position position="1"/>
    </location>
</feature>